<comment type="function">
    <text evidence="5">Bidirectionally degrades single-stranded DNA into large acid-insoluble oligonucleotides, which are then degraded further into small acid-soluble oligonucleotides.</text>
</comment>
<reference evidence="10 11" key="1">
    <citation type="submission" date="2018-10" db="EMBL/GenBank/DDBJ databases">
        <title>Genomic Encyclopedia of Type Strains, Phase IV (KMG-IV): sequencing the most valuable type-strain genomes for metagenomic binning, comparative biology and taxonomic classification.</title>
        <authorList>
            <person name="Goeker M."/>
        </authorList>
    </citation>
    <scope>NUCLEOTIDE SEQUENCE [LARGE SCALE GENOMIC DNA]</scope>
    <source>
        <strain evidence="10 11">DSM 3303</strain>
    </source>
</reference>
<gene>
    <name evidence="5" type="primary">xseA</name>
    <name evidence="10" type="ORF">C8E02_3106</name>
</gene>
<evidence type="ECO:0000256" key="1">
    <source>
        <dbReference type="ARBA" id="ARBA00022490"/>
    </source>
</evidence>
<dbReference type="GO" id="GO:0008855">
    <property type="term" value="F:exodeoxyribonuclease VII activity"/>
    <property type="evidence" value="ECO:0007669"/>
    <property type="project" value="UniProtKB-UniRule"/>
</dbReference>
<dbReference type="GO" id="GO:0005737">
    <property type="term" value="C:cytoplasm"/>
    <property type="evidence" value="ECO:0007669"/>
    <property type="project" value="UniProtKB-SubCell"/>
</dbReference>
<evidence type="ECO:0000256" key="7">
    <source>
        <dbReference type="SAM" id="Coils"/>
    </source>
</evidence>
<keyword evidence="7" id="KW-0175">Coiled coil</keyword>
<feature type="coiled-coil region" evidence="7">
    <location>
        <begin position="311"/>
        <end position="338"/>
    </location>
</feature>
<evidence type="ECO:0000256" key="6">
    <source>
        <dbReference type="RuleBase" id="RU004355"/>
    </source>
</evidence>
<comment type="caution">
    <text evidence="10">The sequence shown here is derived from an EMBL/GenBank/DDBJ whole genome shotgun (WGS) entry which is preliminary data.</text>
</comment>
<name>A0A495B3R4_VOGIN</name>
<comment type="similarity">
    <text evidence="5 6">Belongs to the XseA family.</text>
</comment>
<evidence type="ECO:0000313" key="10">
    <source>
        <dbReference type="EMBL" id="RKQ54844.1"/>
    </source>
</evidence>
<dbReference type="GO" id="GO:0003676">
    <property type="term" value="F:nucleic acid binding"/>
    <property type="evidence" value="ECO:0007669"/>
    <property type="project" value="InterPro"/>
</dbReference>
<dbReference type="InterPro" id="IPR003753">
    <property type="entry name" value="Exonuc_VII_L"/>
</dbReference>
<proteinExistence type="inferred from homology"/>
<feature type="domain" description="Exonuclease VII large subunit C-terminal" evidence="8">
    <location>
        <begin position="127"/>
        <end position="437"/>
    </location>
</feature>
<dbReference type="NCBIfam" id="TIGR00237">
    <property type="entry name" value="xseA"/>
    <property type="match status" value="1"/>
</dbReference>
<accession>A0A495B3R4</accession>
<dbReference type="PANTHER" id="PTHR30008:SF0">
    <property type="entry name" value="EXODEOXYRIBONUCLEASE 7 LARGE SUBUNIT"/>
    <property type="match status" value="1"/>
</dbReference>
<feature type="domain" description="OB-fold nucleic acid binding" evidence="9">
    <location>
        <begin position="11"/>
        <end position="104"/>
    </location>
</feature>
<comment type="subcellular location">
    <subcellularLocation>
        <location evidence="5 6">Cytoplasm</location>
    </subcellularLocation>
</comment>
<evidence type="ECO:0000256" key="3">
    <source>
        <dbReference type="ARBA" id="ARBA00022801"/>
    </source>
</evidence>
<keyword evidence="1 5" id="KW-0963">Cytoplasm</keyword>
<evidence type="ECO:0000259" key="9">
    <source>
        <dbReference type="Pfam" id="PF13742"/>
    </source>
</evidence>
<dbReference type="Pfam" id="PF02601">
    <property type="entry name" value="Exonuc_VII_L"/>
    <property type="match status" value="1"/>
</dbReference>
<keyword evidence="4 5" id="KW-0269">Exonuclease</keyword>
<evidence type="ECO:0000256" key="5">
    <source>
        <dbReference type="HAMAP-Rule" id="MF_00378"/>
    </source>
</evidence>
<evidence type="ECO:0000256" key="2">
    <source>
        <dbReference type="ARBA" id="ARBA00022722"/>
    </source>
</evidence>
<comment type="subunit">
    <text evidence="5">Heterooligomer composed of large and small subunits.</text>
</comment>
<dbReference type="GO" id="GO:0006308">
    <property type="term" value="P:DNA catabolic process"/>
    <property type="evidence" value="ECO:0007669"/>
    <property type="project" value="UniProtKB-UniRule"/>
</dbReference>
<dbReference type="CDD" id="cd04489">
    <property type="entry name" value="ExoVII_LU_OBF"/>
    <property type="match status" value="1"/>
</dbReference>
<protein>
    <recommendedName>
        <fullName evidence="5">Exodeoxyribonuclease 7 large subunit</fullName>
        <ecNumber evidence="5">3.1.11.6</ecNumber>
    </recommendedName>
    <alternativeName>
        <fullName evidence="5">Exodeoxyribonuclease VII large subunit</fullName>
        <shortName evidence="5">Exonuclease VII large subunit</shortName>
    </alternativeName>
</protein>
<organism evidence="10 11">
    <name type="scientific">Vogesella indigofera</name>
    <name type="common">Pseudomonas indigofera</name>
    <dbReference type="NCBI Taxonomy" id="45465"/>
    <lineage>
        <taxon>Bacteria</taxon>
        <taxon>Pseudomonadati</taxon>
        <taxon>Pseudomonadota</taxon>
        <taxon>Betaproteobacteria</taxon>
        <taxon>Neisseriales</taxon>
        <taxon>Chromobacteriaceae</taxon>
        <taxon>Vogesella</taxon>
    </lineage>
</organism>
<dbReference type="HAMAP" id="MF_00378">
    <property type="entry name" value="Exonuc_7_L"/>
    <property type="match status" value="1"/>
</dbReference>
<keyword evidence="2 5" id="KW-0540">Nuclease</keyword>
<dbReference type="EC" id="3.1.11.6" evidence="5"/>
<dbReference type="InterPro" id="IPR025824">
    <property type="entry name" value="OB-fold_nuc-bd_dom"/>
</dbReference>
<dbReference type="Pfam" id="PF13742">
    <property type="entry name" value="tRNA_anti_2"/>
    <property type="match status" value="1"/>
</dbReference>
<sequence length="451" mass="50289">MLFSQHQNDVISVTSLNRMARDLLESGLPPMWIAGEISNLTLAASGHAYFSLKDERAQIRCVMFRNRLSGLGFRLQEGMQVELRGTVSLYEARGDYQINVDMMRSAGLGRLYEAFEQLKAKLAVEGLFDNRHKKALPGHPAAIGIVTSPAAAALRDVVTTLRRRMPSIPLILYPTPVQGDSAAAQIAAAIDAANLRQEVELLIVCRGGGSIEDLWAFNEEVVARAIARSTLPVISGVGHETDTTIADFVADHRAPTPTAAAELASPSREALQQGVDYAQRRLERALGRLLTDKSQQLDFLGRRLQHPGERLQRQRQLLQVQQQRLARASAQLLQARQRRLEQCQHRLQRIRPDLARWQQVLARRGDQLRQLIHQHWQQRQLVLARHQATLAAINPEAVLQRGYAIVQQQDGTVVRSAAQLRAGELLHIRLAEGETTAVVGQQQGRQSELPF</sequence>
<evidence type="ECO:0000259" key="8">
    <source>
        <dbReference type="Pfam" id="PF02601"/>
    </source>
</evidence>
<dbReference type="PANTHER" id="PTHR30008">
    <property type="entry name" value="EXODEOXYRIBONUCLEASE 7 LARGE SUBUNIT"/>
    <property type="match status" value="1"/>
</dbReference>
<evidence type="ECO:0000313" key="11">
    <source>
        <dbReference type="Proteomes" id="UP000279384"/>
    </source>
</evidence>
<dbReference type="AlphaFoldDB" id="A0A495B3R4"/>
<dbReference type="GO" id="GO:0009318">
    <property type="term" value="C:exodeoxyribonuclease VII complex"/>
    <property type="evidence" value="ECO:0007669"/>
    <property type="project" value="UniProtKB-UniRule"/>
</dbReference>
<dbReference type="RefSeq" id="WP_120812138.1">
    <property type="nucleotide sequence ID" value="NZ_RBID01000018.1"/>
</dbReference>
<comment type="catalytic activity">
    <reaction evidence="5 6">
        <text>Exonucleolytic cleavage in either 5'- to 3'- or 3'- to 5'-direction to yield nucleoside 5'-phosphates.</text>
        <dbReference type="EC" id="3.1.11.6"/>
    </reaction>
</comment>
<evidence type="ECO:0000256" key="4">
    <source>
        <dbReference type="ARBA" id="ARBA00022839"/>
    </source>
</evidence>
<dbReference type="InterPro" id="IPR020579">
    <property type="entry name" value="Exonuc_VII_lsu_C"/>
</dbReference>
<keyword evidence="3 5" id="KW-0378">Hydrolase</keyword>
<dbReference type="Proteomes" id="UP000279384">
    <property type="component" value="Unassembled WGS sequence"/>
</dbReference>
<dbReference type="EMBL" id="RBID01000018">
    <property type="protein sequence ID" value="RKQ54844.1"/>
    <property type="molecule type" value="Genomic_DNA"/>
</dbReference>